<comment type="caution">
    <text evidence="9">The sequence shown here is derived from an EMBL/GenBank/DDBJ whole genome shotgun (WGS) entry which is preliminary data.</text>
</comment>
<evidence type="ECO:0000259" key="6">
    <source>
        <dbReference type="Pfam" id="PF13086"/>
    </source>
</evidence>
<dbReference type="InterPro" id="IPR041679">
    <property type="entry name" value="DNA2/NAM7-like_C"/>
</dbReference>
<dbReference type="InterPro" id="IPR045055">
    <property type="entry name" value="DNA2/NAM7-like"/>
</dbReference>
<dbReference type="Pfam" id="PF13086">
    <property type="entry name" value="AAA_11"/>
    <property type="match status" value="1"/>
</dbReference>
<dbReference type="Gene3D" id="3.40.50.300">
    <property type="entry name" value="P-loop containing nucleotide triphosphate hydrolases"/>
    <property type="match status" value="3"/>
</dbReference>
<dbReference type="GO" id="GO:0005694">
    <property type="term" value="C:chromosome"/>
    <property type="evidence" value="ECO:0007669"/>
    <property type="project" value="UniProtKB-ARBA"/>
</dbReference>
<dbReference type="EMBL" id="JACXVP010000002">
    <property type="protein sequence ID" value="KAG5622979.1"/>
    <property type="molecule type" value="Genomic_DNA"/>
</dbReference>
<dbReference type="FunFam" id="3.40.50.300:FF:000326">
    <property type="entry name" value="P-loop containing nucleoside triphosphate hydrolase"/>
    <property type="match status" value="1"/>
</dbReference>
<evidence type="ECO:0000313" key="10">
    <source>
        <dbReference type="Proteomes" id="UP000824120"/>
    </source>
</evidence>
<proteinExistence type="predicted"/>
<organism evidence="9 10">
    <name type="scientific">Solanum commersonii</name>
    <name type="common">Commerson's wild potato</name>
    <name type="synonym">Commerson's nightshade</name>
    <dbReference type="NCBI Taxonomy" id="4109"/>
    <lineage>
        <taxon>Eukaryota</taxon>
        <taxon>Viridiplantae</taxon>
        <taxon>Streptophyta</taxon>
        <taxon>Embryophyta</taxon>
        <taxon>Tracheophyta</taxon>
        <taxon>Spermatophyta</taxon>
        <taxon>Magnoliopsida</taxon>
        <taxon>eudicotyledons</taxon>
        <taxon>Gunneridae</taxon>
        <taxon>Pentapetalae</taxon>
        <taxon>asterids</taxon>
        <taxon>lamiids</taxon>
        <taxon>Solanales</taxon>
        <taxon>Solanaceae</taxon>
        <taxon>Solanoideae</taxon>
        <taxon>Solaneae</taxon>
        <taxon>Solanum</taxon>
    </lineage>
</organism>
<evidence type="ECO:0000259" key="7">
    <source>
        <dbReference type="Pfam" id="PF13087"/>
    </source>
</evidence>
<evidence type="ECO:0000256" key="1">
    <source>
        <dbReference type="ARBA" id="ARBA00022741"/>
    </source>
</evidence>
<name>A0A9J6AF13_SOLCO</name>
<dbReference type="InterPro" id="IPR027417">
    <property type="entry name" value="P-loop_NTPase"/>
</dbReference>
<keyword evidence="3" id="KW-0347">Helicase</keyword>
<keyword evidence="1" id="KW-0547">Nucleotide-binding</keyword>
<feature type="region of interest" description="Disordered" evidence="5">
    <location>
        <begin position="485"/>
        <end position="504"/>
    </location>
</feature>
<sequence length="1109" mass="126490">MTEMETDDDGEAILLEKTLIDVIFSWSFKDVLDKDLYKDKVKNIPSTFQSIALYMKSFVFPLLEETHTDLSSSFDKVASATICKILSIQEVESKKPSDKCLYIIEMERKESSGDGRSYEPETGDLFAITDVRPTCVDDLNRPTMSYIMALVQRVTYEKDYIKIQVFSSRPFLVEQGIRENHMRDPLFLVSLINTTTNTRIWNSLNLGMERQNSKVIQKILEPDSDVTGKVKCNVCLQGEVYRVCRSKILASNWLINLNDSQHEAVLNCLATKYCHHENTTKLIWGPPGTGKTKTVSALLFLLLSLNCRTVTCAPTNIAVLEVSRRALKLVVESCEFLTYGVGDIVLFGNRKRMKIDSQDELLHIFLDYRAEVLARCFTPASGWKYSLQYMITLLEDTELLYQLYSINDQEEDADAELYQKYDNNANYDSDSGNAVLRKESLKNKGNKTPRLYAQGVKDEWNKRLEQVITKTIKLNDESQLGRGFCRNKKHSRSVPRKESNDSHQTKARLNFDDFVTSKLNCKLEAFTFYVVNFVMHLPTSLLSLVVARDMIRAVNLLHSLSSLLQSFTFNGRSLKEVFVRNKEIERRVTGSSSDVELVKQECLKILKSLPNSFFEPEDKFSIKNQILKNACLLFCTASSSFKLHETEAELLVIDEAAQLKECESTIPLQIPGLRHAIFIGDEWQLPAMVKSKVCEEAKFGRSLFERLALLQFKKYLLNLQYRMHPSISSFPNKEFYQKRIIDAPNVRSTGYLKHFLQGEIYGAYSFINVACGNEEVVDEHSIRNMVEVAVVCEVVANLFKEFTSSGKKISIGIISPYNAQIAAIKENLGTKYSTDDENEFSLDVRSVDAFQGGEKDVIIISAVRSNANRSIGFLSNSQRVNVALTRARYCCFFKILCNFPFSRDCGSVRKFASCRHCLWIFGNEATLKSSGSVWKILVHDARVRGCFHDAQNDKDLVKSMAAALVDIDLLDIKIRLYSVLFEGTRWKLSVDDKFWKAMEKIKSIEIRKKAISVLMKLSSDSQWPHTEHITVPSGVSNQLTELYPVDGILHIVLTLETIMETSRYVDVMRVWDIRPLTEIPNLDPMFILCKQLDAFHLKDESSAESVHIR</sequence>
<dbReference type="SUPFAM" id="SSF52540">
    <property type="entry name" value="P-loop containing nucleoside triphosphate hydrolases"/>
    <property type="match status" value="1"/>
</dbReference>
<dbReference type="InterPro" id="IPR047187">
    <property type="entry name" value="SF1_C_Upf1"/>
</dbReference>
<dbReference type="Proteomes" id="UP000824120">
    <property type="component" value="Chromosome 2"/>
</dbReference>
<gene>
    <name evidence="9" type="ORF">H5410_008197</name>
</gene>
<evidence type="ECO:0000259" key="8">
    <source>
        <dbReference type="Pfam" id="PF20073"/>
    </source>
</evidence>
<dbReference type="GO" id="GO:0016787">
    <property type="term" value="F:hydrolase activity"/>
    <property type="evidence" value="ECO:0007669"/>
    <property type="project" value="UniProtKB-KW"/>
</dbReference>
<accession>A0A9J6AF13</accession>
<dbReference type="InterPro" id="IPR041677">
    <property type="entry name" value="DNA2/NAM7_AAA_11"/>
</dbReference>
<feature type="domain" description="DUF6469" evidence="8">
    <location>
        <begin position="91"/>
        <end position="206"/>
    </location>
</feature>
<dbReference type="GO" id="GO:0005524">
    <property type="term" value="F:ATP binding"/>
    <property type="evidence" value="ECO:0007669"/>
    <property type="project" value="UniProtKB-KW"/>
</dbReference>
<dbReference type="InterPro" id="IPR045529">
    <property type="entry name" value="DUF6469"/>
</dbReference>
<dbReference type="CDD" id="cd18808">
    <property type="entry name" value="SF1_C_Upf1"/>
    <property type="match status" value="1"/>
</dbReference>
<feature type="domain" description="DNA2/NAM7 helicase-like C-terminal" evidence="7">
    <location>
        <begin position="700"/>
        <end position="892"/>
    </location>
</feature>
<evidence type="ECO:0000313" key="9">
    <source>
        <dbReference type="EMBL" id="KAG5622979.1"/>
    </source>
</evidence>
<keyword evidence="10" id="KW-1185">Reference proteome</keyword>
<dbReference type="PANTHER" id="PTHR10887">
    <property type="entry name" value="DNA2/NAM7 HELICASE FAMILY"/>
    <property type="match status" value="1"/>
</dbReference>
<dbReference type="AlphaFoldDB" id="A0A9J6AF13"/>
<evidence type="ECO:0000256" key="5">
    <source>
        <dbReference type="SAM" id="MobiDB-lite"/>
    </source>
</evidence>
<keyword evidence="2" id="KW-0378">Hydrolase</keyword>
<feature type="compositionally biased region" description="Basic and acidic residues" evidence="5">
    <location>
        <begin position="495"/>
        <end position="504"/>
    </location>
</feature>
<dbReference type="GO" id="GO:0004386">
    <property type="term" value="F:helicase activity"/>
    <property type="evidence" value="ECO:0007669"/>
    <property type="project" value="UniProtKB-KW"/>
</dbReference>
<evidence type="ECO:0000256" key="2">
    <source>
        <dbReference type="ARBA" id="ARBA00022801"/>
    </source>
</evidence>
<feature type="compositionally biased region" description="Basic residues" evidence="5">
    <location>
        <begin position="485"/>
        <end position="494"/>
    </location>
</feature>
<dbReference type="OrthoDB" id="6513042at2759"/>
<evidence type="ECO:0000256" key="4">
    <source>
        <dbReference type="ARBA" id="ARBA00022840"/>
    </source>
</evidence>
<evidence type="ECO:0000256" key="3">
    <source>
        <dbReference type="ARBA" id="ARBA00022806"/>
    </source>
</evidence>
<reference evidence="9 10" key="1">
    <citation type="submission" date="2020-09" db="EMBL/GenBank/DDBJ databases">
        <title>De no assembly of potato wild relative species, Solanum commersonii.</title>
        <authorList>
            <person name="Cho K."/>
        </authorList>
    </citation>
    <scope>NUCLEOTIDE SEQUENCE [LARGE SCALE GENOMIC DNA]</scope>
    <source>
        <strain evidence="9">LZ3.2</strain>
        <tissue evidence="9">Leaf</tissue>
    </source>
</reference>
<dbReference type="PANTHER" id="PTHR10887:SF519">
    <property type="entry name" value="HELICASE ATP-BINDING DOMAIN-CONTAINING PROTEIN"/>
    <property type="match status" value="1"/>
</dbReference>
<keyword evidence="4" id="KW-0067">ATP-binding</keyword>
<dbReference type="Pfam" id="PF20073">
    <property type="entry name" value="DUF6469"/>
    <property type="match status" value="1"/>
</dbReference>
<feature type="domain" description="DNA2/NAM7 helicase helicase" evidence="6">
    <location>
        <begin position="256"/>
        <end position="692"/>
    </location>
</feature>
<protein>
    <submittedName>
        <fullName evidence="9">Uncharacterized protein</fullName>
    </submittedName>
</protein>
<dbReference type="Pfam" id="PF13087">
    <property type="entry name" value="AAA_12"/>
    <property type="match status" value="1"/>
</dbReference>